<keyword evidence="2" id="KW-0378">Hydrolase</keyword>
<comment type="caution">
    <text evidence="2">The sequence shown here is derived from an EMBL/GenBank/DDBJ whole genome shotgun (WGS) entry which is preliminary data.</text>
</comment>
<keyword evidence="3" id="KW-1185">Reference proteome</keyword>
<dbReference type="InterPro" id="IPR050248">
    <property type="entry name" value="Polysacc_deacetylase_ArnD"/>
</dbReference>
<dbReference type="Pfam" id="PF01522">
    <property type="entry name" value="Polysacc_deac_1"/>
    <property type="match status" value="1"/>
</dbReference>
<reference evidence="2 3" key="1">
    <citation type="submission" date="2015-01" db="EMBL/GenBank/DDBJ databases">
        <title>Draft genome of the acidophilic iron oxidizer Acidithrix ferrooxidans strain Py-F3.</title>
        <authorList>
            <person name="Poehlein A."/>
            <person name="Eisen S."/>
            <person name="Schloemann M."/>
            <person name="Johnson B.D."/>
            <person name="Daniel R."/>
            <person name="Muehling M."/>
        </authorList>
    </citation>
    <scope>NUCLEOTIDE SEQUENCE [LARGE SCALE GENOMIC DNA]</scope>
    <source>
        <strain evidence="2 3">Py-F3</strain>
    </source>
</reference>
<dbReference type="Gene3D" id="3.20.20.370">
    <property type="entry name" value="Glycoside hydrolase/deacetylase"/>
    <property type="match status" value="1"/>
</dbReference>
<dbReference type="Proteomes" id="UP000032360">
    <property type="component" value="Unassembled WGS sequence"/>
</dbReference>
<name>A0A0D8HKZ6_9ACTN</name>
<evidence type="ECO:0000313" key="3">
    <source>
        <dbReference type="Proteomes" id="UP000032360"/>
    </source>
</evidence>
<dbReference type="PATRIC" id="fig|1280514.3.peg.1800"/>
<dbReference type="PANTHER" id="PTHR10587:SF137">
    <property type="entry name" value="4-DEOXY-4-FORMAMIDO-L-ARABINOSE-PHOSPHOUNDECAPRENOL DEFORMYLASE ARND-RELATED"/>
    <property type="match status" value="1"/>
</dbReference>
<protein>
    <submittedName>
        <fullName evidence="2">Peptidoglycan-N-acetylmuramic acid deacetylase PdaC</fullName>
        <ecNumber evidence="2">3.5.1.-</ecNumber>
    </submittedName>
</protein>
<sequence length="257" mass="28657">MLKLPVPKRETPMAKINLMSKSRYIKRTIALIAPPLVVHSLPATTWFFPFTQRFFPDLMGVTKAGRAILTFDDGPDPVSTPKVLQILKENNVHATFFMLGSMVEAHPNLAHAVAQAGHEIALHGYEHRNHLFRSTRTIIYDLTKAKEIVETATGVKIRYYRPPYGVISIGTLIAARKLDLKIRLWTTWGRDWRASATSESVISDLMRHGIGGSTILLHDSDCTSAPGSTWSTIGGLKKLMDFANLNKIELSPITIDQ</sequence>
<evidence type="ECO:0000313" key="2">
    <source>
        <dbReference type="EMBL" id="KJF17766.1"/>
    </source>
</evidence>
<proteinExistence type="predicted"/>
<evidence type="ECO:0000259" key="1">
    <source>
        <dbReference type="PROSITE" id="PS51677"/>
    </source>
</evidence>
<dbReference type="InterPro" id="IPR011330">
    <property type="entry name" value="Glyco_hydro/deAcase_b/a-brl"/>
</dbReference>
<dbReference type="CDD" id="cd10959">
    <property type="entry name" value="CE4_NodB_like_3"/>
    <property type="match status" value="1"/>
</dbReference>
<dbReference type="EC" id="3.5.1.-" evidence="2"/>
<dbReference type="AlphaFoldDB" id="A0A0D8HKZ6"/>
<dbReference type="EMBL" id="JXYS01000030">
    <property type="protein sequence ID" value="KJF17766.1"/>
    <property type="molecule type" value="Genomic_DNA"/>
</dbReference>
<dbReference type="SUPFAM" id="SSF88713">
    <property type="entry name" value="Glycoside hydrolase/deacetylase"/>
    <property type="match status" value="1"/>
</dbReference>
<dbReference type="PROSITE" id="PS51677">
    <property type="entry name" value="NODB"/>
    <property type="match status" value="1"/>
</dbReference>
<dbReference type="InterPro" id="IPR002509">
    <property type="entry name" value="NODB_dom"/>
</dbReference>
<feature type="domain" description="NodB homology" evidence="1">
    <location>
        <begin position="65"/>
        <end position="257"/>
    </location>
</feature>
<dbReference type="GO" id="GO:0016810">
    <property type="term" value="F:hydrolase activity, acting on carbon-nitrogen (but not peptide) bonds"/>
    <property type="evidence" value="ECO:0007669"/>
    <property type="project" value="InterPro"/>
</dbReference>
<organism evidence="2 3">
    <name type="scientific">Acidithrix ferrooxidans</name>
    <dbReference type="NCBI Taxonomy" id="1280514"/>
    <lineage>
        <taxon>Bacteria</taxon>
        <taxon>Bacillati</taxon>
        <taxon>Actinomycetota</taxon>
        <taxon>Acidimicrobiia</taxon>
        <taxon>Acidimicrobiales</taxon>
        <taxon>Acidimicrobiaceae</taxon>
        <taxon>Acidithrix</taxon>
    </lineage>
</organism>
<dbReference type="GO" id="GO:0005975">
    <property type="term" value="P:carbohydrate metabolic process"/>
    <property type="evidence" value="ECO:0007669"/>
    <property type="project" value="InterPro"/>
</dbReference>
<dbReference type="PANTHER" id="PTHR10587">
    <property type="entry name" value="GLYCOSYL TRANSFERASE-RELATED"/>
    <property type="match status" value="1"/>
</dbReference>
<dbReference type="STRING" id="1280514.AXFE_13820"/>
<accession>A0A0D8HKZ6</accession>
<gene>
    <name evidence="2" type="primary">pdaC</name>
    <name evidence="2" type="ORF">AXFE_13820</name>
</gene>